<evidence type="ECO:0000313" key="2">
    <source>
        <dbReference type="Proteomes" id="UP000194236"/>
    </source>
</evidence>
<organism evidence="1 2">
    <name type="scientific">Euroglyphus maynei</name>
    <name type="common">Mayne's house dust mite</name>
    <dbReference type="NCBI Taxonomy" id="6958"/>
    <lineage>
        <taxon>Eukaryota</taxon>
        <taxon>Metazoa</taxon>
        <taxon>Ecdysozoa</taxon>
        <taxon>Arthropoda</taxon>
        <taxon>Chelicerata</taxon>
        <taxon>Arachnida</taxon>
        <taxon>Acari</taxon>
        <taxon>Acariformes</taxon>
        <taxon>Sarcoptiformes</taxon>
        <taxon>Astigmata</taxon>
        <taxon>Psoroptidia</taxon>
        <taxon>Analgoidea</taxon>
        <taxon>Pyroglyphidae</taxon>
        <taxon>Pyroglyphinae</taxon>
        <taxon>Euroglyphus</taxon>
    </lineage>
</organism>
<reference evidence="1 2" key="1">
    <citation type="submission" date="2017-03" db="EMBL/GenBank/DDBJ databases">
        <title>Genome Survey of Euroglyphus maynei.</title>
        <authorList>
            <person name="Arlian L.G."/>
            <person name="Morgan M.S."/>
            <person name="Rider S.D."/>
        </authorList>
    </citation>
    <scope>NUCLEOTIDE SEQUENCE [LARGE SCALE GENOMIC DNA]</scope>
    <source>
        <strain evidence="1">Arlian Lab</strain>
        <tissue evidence="1">Whole body</tissue>
    </source>
</reference>
<accession>A0A1Y3BPE1</accession>
<proteinExistence type="predicted"/>
<comment type="caution">
    <text evidence="1">The sequence shown here is derived from an EMBL/GenBank/DDBJ whole genome shotgun (WGS) entry which is preliminary data.</text>
</comment>
<evidence type="ECO:0000313" key="1">
    <source>
        <dbReference type="EMBL" id="OTF81663.1"/>
    </source>
</evidence>
<gene>
    <name evidence="1" type="ORF">BLA29_015119</name>
</gene>
<name>A0A1Y3BPE1_EURMA</name>
<dbReference type="EMBL" id="MUJZ01012432">
    <property type="protein sequence ID" value="OTF81663.1"/>
    <property type="molecule type" value="Genomic_DNA"/>
</dbReference>
<dbReference type="Proteomes" id="UP000194236">
    <property type="component" value="Unassembled WGS sequence"/>
</dbReference>
<sequence>MHLDSHCPFRSLWP</sequence>
<keyword evidence="2" id="KW-1185">Reference proteome</keyword>
<protein>
    <submittedName>
        <fullName evidence="1">Uncharacterized protein</fullName>
    </submittedName>
</protein>